<dbReference type="GO" id="GO:0022627">
    <property type="term" value="C:cytosolic small ribosomal subunit"/>
    <property type="evidence" value="ECO:0007669"/>
    <property type="project" value="TreeGrafter"/>
</dbReference>
<evidence type="ECO:0000313" key="6">
    <source>
        <dbReference type="Proteomes" id="UP000000310"/>
    </source>
</evidence>
<feature type="domain" description="S1 motif" evidence="4">
    <location>
        <begin position="665"/>
        <end position="733"/>
    </location>
</feature>
<evidence type="ECO:0000256" key="2">
    <source>
        <dbReference type="ARBA" id="ARBA00022980"/>
    </source>
</evidence>
<dbReference type="OrthoDB" id="9804077at2"/>
<organism evidence="5 6">
    <name type="scientific">Pseudopedobacter saltans (strain ATCC 51119 / DSM 12145 / JCM 21818 / CCUG 39354 / LMG 10337 / NBRC 100064 / NCIMB 13643)</name>
    <name type="common">Pedobacter saltans</name>
    <dbReference type="NCBI Taxonomy" id="762903"/>
    <lineage>
        <taxon>Bacteria</taxon>
        <taxon>Pseudomonadati</taxon>
        <taxon>Bacteroidota</taxon>
        <taxon>Sphingobacteriia</taxon>
        <taxon>Sphingobacteriales</taxon>
        <taxon>Sphingobacteriaceae</taxon>
        <taxon>Pseudopedobacter</taxon>
    </lineage>
</organism>
<reference evidence="6" key="2">
    <citation type="submission" date="2011-02" db="EMBL/GenBank/DDBJ databases">
        <title>The complete genome of Pedobacter saltans DSM 12145.</title>
        <authorList>
            <consortium name="US DOE Joint Genome Institute (JGI-PGF)"/>
            <person name="Lucas S."/>
            <person name="Copeland A."/>
            <person name="Lapidus A."/>
            <person name="Bruce D."/>
            <person name="Goodwin L."/>
            <person name="Pitluck S."/>
            <person name="Kyrpides N."/>
            <person name="Mavromatis K."/>
            <person name="Pagani I."/>
            <person name="Ivanova N."/>
            <person name="Ovchinnikova G."/>
            <person name="Lu M."/>
            <person name="Detter J.C."/>
            <person name="Han C."/>
            <person name="Land M."/>
            <person name="Hauser L."/>
            <person name="Markowitz V."/>
            <person name="Cheng J.-F."/>
            <person name="Hugenholtz P."/>
            <person name="Woyke T."/>
            <person name="Wu D."/>
            <person name="Tindall B."/>
            <person name="Pomrenke H.G."/>
            <person name="Brambilla E."/>
            <person name="Klenk H.-P."/>
            <person name="Eisen J.A."/>
        </authorList>
    </citation>
    <scope>NUCLEOTIDE SEQUENCE [LARGE SCALE GENOMIC DNA]</scope>
    <source>
        <strain evidence="6">ATCC 51119 / DSM 12145 / JCM 21818 / LMG 10337 / NBRC 100064 / NCIMB 13643</strain>
    </source>
</reference>
<feature type="domain" description="S1 motif" evidence="4">
    <location>
        <begin position="837"/>
        <end position="907"/>
    </location>
</feature>
<dbReference type="GO" id="GO:0003735">
    <property type="term" value="F:structural constituent of ribosome"/>
    <property type="evidence" value="ECO:0007669"/>
    <property type="project" value="TreeGrafter"/>
</dbReference>
<dbReference type="SUPFAM" id="SSF50249">
    <property type="entry name" value="Nucleic acid-binding proteins"/>
    <property type="match status" value="5"/>
</dbReference>
<evidence type="ECO:0000313" key="5">
    <source>
        <dbReference type="EMBL" id="ADY51126.1"/>
    </source>
</evidence>
<dbReference type="GO" id="GO:0003729">
    <property type="term" value="F:mRNA binding"/>
    <property type="evidence" value="ECO:0007669"/>
    <property type="project" value="TreeGrafter"/>
</dbReference>
<dbReference type="Gene3D" id="2.40.50.140">
    <property type="entry name" value="Nucleic acid-binding proteins"/>
    <property type="match status" value="4"/>
</dbReference>
<dbReference type="InterPro" id="IPR012340">
    <property type="entry name" value="NA-bd_OB-fold"/>
</dbReference>
<dbReference type="STRING" id="762903.Pedsa_0546"/>
<dbReference type="eggNOG" id="COG0539">
    <property type="taxonomic scope" value="Bacteria"/>
</dbReference>
<dbReference type="PROSITE" id="PS50126">
    <property type="entry name" value="S1"/>
    <property type="match status" value="5"/>
</dbReference>
<proteinExistence type="inferred from homology"/>
<sequence>MLDSIINKYNPKDPSTHGILKYFSEQLSEKENISFILEIFKSGSWLLATEISRTNSSEELNEKTTIQFYGLFDQWVANRIDFSNTIFSSRTRNPYITTNLHFQFREALLSIKNLDFPEKGMKILEKLILNVNPIYLERFLDGTLWIVIEEYEEKEIEVFLSYFIKAYIANSSINIINFLYHSLNVLAFTHKIYYLSDIFIKSLNQVSKLIIENRTSSNYKQLILVLLIDLIQNKKLDLSSSKYEYVIKETLDSLDQGSISNLNFLLFLKRFNYSFDEYDAVLESEALLENISEKISSIPKRTDIEIQALLHHLIKTSNEYFELFLFHQELMNQQYAEEHILRFINLIDEIRIAFLPILWYEEFLNFSPINGEISFATEAGFEVKVDEEFFKRKILEKKIESKITDDFILHFGYGFLNTKYLTGYPKANLFLKRSKQTRKPLDLKDKDQIEEIERFYISNLNYSASNKKNVLILTPFKDTIHKIITKYELKAFFHSLELFLIEKANNYLSILSPFPKKSHSFKIIVPPKYISEYNLNLSEGKFWEILKRLRPYLYKIIYLNHKEKVESIKKINYAFKNDRYISGVIKSTSKGGLIVDIFGVEAFLPGSQIDVKPVIDYDSYIGKTLDFKIVKISEANQNTVVSRRLIIESVIEMQREEISKKLEKGQILEGTIKNITYFGAFIDLGGIDGLLYITDISWGRINHPSDLLELNQKIHVVVLDYEDNKKRISLGLKQLHPNPWDALDAKIKIGTRVTGKVVSVEDYGIFLEIEPGVEGLVHISDISWSSTTVNCKELFKLGDFLEAIVITVGIEERKMSLGLKQLISDSWINKIKKYTKGTKHIAKVLNLVDYGIFVELEEDVIGLVHISKILSYRRINHPAEFTKIGEKINISILEIDKKNRRLSLGYEIKEENGYLFEKVFLVNSIHKGEIIDIKKNGAIIALDYGLTVFAPTRHLIKSDGYYPKAKEILDFKVIELNKKFKRIYISHTSTHRSVPNFLKKAYVKRRIT</sequence>
<protein>
    <submittedName>
        <fullName evidence="5">RNA binding S1 domain protein</fullName>
    </submittedName>
</protein>
<evidence type="ECO:0000256" key="3">
    <source>
        <dbReference type="ARBA" id="ARBA00023274"/>
    </source>
</evidence>
<reference evidence="5 6" key="1">
    <citation type="journal article" date="2011" name="Stand. Genomic Sci.">
        <title>Complete genome sequence of the gliding, heparinolytic Pedobacter saltans type strain (113).</title>
        <authorList>
            <person name="Liolios K."/>
            <person name="Sikorski J."/>
            <person name="Lu M."/>
            <person name="Nolan M."/>
            <person name="Lapidus A."/>
            <person name="Lucas S."/>
            <person name="Hammon N."/>
            <person name="Deshpande S."/>
            <person name="Cheng J.F."/>
            <person name="Tapia R."/>
            <person name="Han C."/>
            <person name="Goodwin L."/>
            <person name="Pitluck S."/>
            <person name="Huntemann M."/>
            <person name="Ivanova N."/>
            <person name="Pagani I."/>
            <person name="Mavromatis K."/>
            <person name="Ovchinikova G."/>
            <person name="Pati A."/>
            <person name="Chen A."/>
            <person name="Palaniappan K."/>
            <person name="Land M."/>
            <person name="Hauser L."/>
            <person name="Brambilla E.M."/>
            <person name="Kotsyurbenko O."/>
            <person name="Rohde M."/>
            <person name="Tindall B.J."/>
            <person name="Abt B."/>
            <person name="Goker M."/>
            <person name="Detter J.C."/>
            <person name="Woyke T."/>
            <person name="Bristow J."/>
            <person name="Eisen J.A."/>
            <person name="Markowitz V."/>
            <person name="Hugenholtz P."/>
            <person name="Klenk H.P."/>
            <person name="Kyrpides N.C."/>
        </authorList>
    </citation>
    <scope>NUCLEOTIDE SEQUENCE [LARGE SCALE GENOMIC DNA]</scope>
    <source>
        <strain evidence="6">ATCC 51119 / DSM 12145 / JCM 21818 / LMG 10337 / NBRC 100064 / NCIMB 13643</strain>
    </source>
</reference>
<dbReference type="RefSeq" id="WP_013631629.1">
    <property type="nucleotide sequence ID" value="NC_015177.1"/>
</dbReference>
<keyword evidence="3" id="KW-0687">Ribonucleoprotein</keyword>
<feature type="domain" description="S1 motif" evidence="4">
    <location>
        <begin position="578"/>
        <end position="644"/>
    </location>
</feature>
<dbReference type="InterPro" id="IPR035104">
    <property type="entry name" value="Ribosomal_protein_S1-like"/>
</dbReference>
<dbReference type="EMBL" id="CP002545">
    <property type="protein sequence ID" value="ADY51126.1"/>
    <property type="molecule type" value="Genomic_DNA"/>
</dbReference>
<dbReference type="HOGENOM" id="CLU_298247_0_0_10"/>
<dbReference type="InterPro" id="IPR050437">
    <property type="entry name" value="Ribos_protein_bS1-like"/>
</dbReference>
<feature type="domain" description="S1 motif" evidence="4">
    <location>
        <begin position="923"/>
        <end position="988"/>
    </location>
</feature>
<dbReference type="AlphaFoldDB" id="F0S7A1"/>
<dbReference type="PRINTS" id="PR00681">
    <property type="entry name" value="RIBOSOMALS1"/>
</dbReference>
<dbReference type="CDD" id="cd04465">
    <property type="entry name" value="S1_RPS1_repeat_ec2_hs2"/>
    <property type="match status" value="1"/>
</dbReference>
<feature type="domain" description="S1 motif" evidence="4">
    <location>
        <begin position="750"/>
        <end position="820"/>
    </location>
</feature>
<evidence type="ECO:0000256" key="1">
    <source>
        <dbReference type="ARBA" id="ARBA00006767"/>
    </source>
</evidence>
<dbReference type="Proteomes" id="UP000000310">
    <property type="component" value="Chromosome"/>
</dbReference>
<dbReference type="InterPro" id="IPR003029">
    <property type="entry name" value="S1_domain"/>
</dbReference>
<dbReference type="Pfam" id="PF00575">
    <property type="entry name" value="S1"/>
    <property type="match status" value="4"/>
</dbReference>
<accession>F0S7A1</accession>
<dbReference type="PANTHER" id="PTHR10724:SF7">
    <property type="entry name" value="SMALL RIBOSOMAL SUBUNIT PROTEIN BS1C"/>
    <property type="match status" value="1"/>
</dbReference>
<dbReference type="GO" id="GO:0006412">
    <property type="term" value="P:translation"/>
    <property type="evidence" value="ECO:0007669"/>
    <property type="project" value="TreeGrafter"/>
</dbReference>
<gene>
    <name evidence="5" type="ordered locus">Pedsa_0546</name>
</gene>
<comment type="similarity">
    <text evidence="1">Belongs to the bacterial ribosomal protein bS1 family.</text>
</comment>
<evidence type="ECO:0000259" key="4">
    <source>
        <dbReference type="PROSITE" id="PS50126"/>
    </source>
</evidence>
<keyword evidence="2" id="KW-0689">Ribosomal protein</keyword>
<dbReference type="SMART" id="SM00316">
    <property type="entry name" value="S1"/>
    <property type="match status" value="5"/>
</dbReference>
<dbReference type="PANTHER" id="PTHR10724">
    <property type="entry name" value="30S RIBOSOMAL PROTEIN S1"/>
    <property type="match status" value="1"/>
</dbReference>
<name>F0S7A1_PSESL</name>
<dbReference type="KEGG" id="psn:Pedsa_0546"/>
<dbReference type="CDD" id="cd05688">
    <property type="entry name" value="S1_RPS1_repeat_ec3"/>
    <property type="match status" value="1"/>
</dbReference>
<keyword evidence="6" id="KW-1185">Reference proteome</keyword>